<name>A0AAV1IAW7_9CHLO</name>
<accession>A0AAV1IAW7</accession>
<evidence type="ECO:0000313" key="2">
    <source>
        <dbReference type="EMBL" id="CAK0784232.1"/>
    </source>
</evidence>
<sequence>MDSKFDTFDSQNARHIFTVNRRKAKSAPRRAASGDDLEKQRQEQKVKPEQPRSQPLLKPLHGRQPQTLAGMRALKRMQQAPPPEIVEGKRKRSASTWLSEFVKDVPQASQTAQGRMGSETPSREQSPSLAHAVEASQSLVPPSSEFLGLGPVPKRRRSGWSILGGDSTPRSAFLAARMMQADASAAKNCALDAQPDKQSMEPDQQHDQQHSQHAMPCQGGRGNLSGPFSPEHTDKEAVIAEAFAALRHALKEGGPIIAVKADHVQQLFDTLKTLQSLLGCQGIASQKLTTWVGPSQTADGRLLKIEQGPTAAQVVASTVLGPGQQHAQPVTSTPVKSGCMSEGPLLMQHVSLRSLRAVKQGALERGQASTGQASRAAAGSKAAGYIGASMQKDMQFRTAVEDLVKDVRQGDIDSAPPAETGAAARQWSLAPSRGARTRSGRGAASAGTLIASQGQANTSHSVQVA</sequence>
<feature type="region of interest" description="Disordered" evidence="1">
    <location>
        <begin position="411"/>
        <end position="465"/>
    </location>
</feature>
<keyword evidence="3" id="KW-1185">Reference proteome</keyword>
<comment type="caution">
    <text evidence="2">The sequence shown here is derived from an EMBL/GenBank/DDBJ whole genome shotgun (WGS) entry which is preliminary data.</text>
</comment>
<dbReference type="Proteomes" id="UP001314263">
    <property type="component" value="Unassembled WGS sequence"/>
</dbReference>
<proteinExistence type="predicted"/>
<protein>
    <submittedName>
        <fullName evidence="2">Uncharacterized protein</fullName>
    </submittedName>
</protein>
<organism evidence="2 3">
    <name type="scientific">Coccomyxa viridis</name>
    <dbReference type="NCBI Taxonomy" id="1274662"/>
    <lineage>
        <taxon>Eukaryota</taxon>
        <taxon>Viridiplantae</taxon>
        <taxon>Chlorophyta</taxon>
        <taxon>core chlorophytes</taxon>
        <taxon>Trebouxiophyceae</taxon>
        <taxon>Trebouxiophyceae incertae sedis</taxon>
        <taxon>Coccomyxaceae</taxon>
        <taxon>Coccomyxa</taxon>
    </lineage>
</organism>
<gene>
    <name evidence="2" type="ORF">CVIRNUC_007436</name>
</gene>
<reference evidence="2 3" key="1">
    <citation type="submission" date="2023-10" db="EMBL/GenBank/DDBJ databases">
        <authorList>
            <person name="Maclean D."/>
            <person name="Macfadyen A."/>
        </authorList>
    </citation>
    <scope>NUCLEOTIDE SEQUENCE [LARGE SCALE GENOMIC DNA]</scope>
</reference>
<dbReference type="EMBL" id="CAUYUE010000010">
    <property type="protein sequence ID" value="CAK0784232.1"/>
    <property type="molecule type" value="Genomic_DNA"/>
</dbReference>
<feature type="compositionally biased region" description="Basic and acidic residues" evidence="1">
    <location>
        <begin position="32"/>
        <end position="50"/>
    </location>
</feature>
<feature type="compositionally biased region" description="Basic and acidic residues" evidence="1">
    <location>
        <begin position="196"/>
        <end position="210"/>
    </location>
</feature>
<feature type="compositionally biased region" description="Polar residues" evidence="1">
    <location>
        <begin position="107"/>
        <end position="128"/>
    </location>
</feature>
<evidence type="ECO:0000313" key="3">
    <source>
        <dbReference type="Proteomes" id="UP001314263"/>
    </source>
</evidence>
<feature type="region of interest" description="Disordered" evidence="1">
    <location>
        <begin position="1"/>
        <end position="66"/>
    </location>
</feature>
<dbReference type="AlphaFoldDB" id="A0AAV1IAW7"/>
<feature type="region of interest" description="Disordered" evidence="1">
    <location>
        <begin position="101"/>
        <end position="166"/>
    </location>
</feature>
<feature type="compositionally biased region" description="Polar residues" evidence="1">
    <location>
        <begin position="450"/>
        <end position="465"/>
    </location>
</feature>
<evidence type="ECO:0000256" key="1">
    <source>
        <dbReference type="SAM" id="MobiDB-lite"/>
    </source>
</evidence>
<feature type="region of interest" description="Disordered" evidence="1">
    <location>
        <begin position="196"/>
        <end position="231"/>
    </location>
</feature>